<dbReference type="GO" id="GO:0006508">
    <property type="term" value="P:proteolysis"/>
    <property type="evidence" value="ECO:0007669"/>
    <property type="project" value="InterPro"/>
</dbReference>
<dbReference type="Pfam" id="PF00561">
    <property type="entry name" value="Abhydrolase_1"/>
    <property type="match status" value="1"/>
</dbReference>
<dbReference type="EMBL" id="BPQB01000026">
    <property type="protein sequence ID" value="GJE92471.1"/>
    <property type="molecule type" value="Genomic_DNA"/>
</dbReference>
<name>A0A9P3LEF4_9APHY</name>
<dbReference type="PANTHER" id="PTHR43194">
    <property type="entry name" value="HYDROLASE ALPHA/BETA FOLD FAMILY"/>
    <property type="match status" value="1"/>
</dbReference>
<evidence type="ECO:0000256" key="2">
    <source>
        <dbReference type="ARBA" id="ARBA00022801"/>
    </source>
</evidence>
<evidence type="ECO:0000259" key="3">
    <source>
        <dbReference type="Pfam" id="PF00561"/>
    </source>
</evidence>
<feature type="domain" description="AB hydrolase-1" evidence="3">
    <location>
        <begin position="33"/>
        <end position="286"/>
    </location>
</feature>
<proteinExistence type="inferred from homology"/>
<dbReference type="InterPro" id="IPR050228">
    <property type="entry name" value="Carboxylesterase_BioH"/>
</dbReference>
<evidence type="ECO:0000313" key="5">
    <source>
        <dbReference type="Proteomes" id="UP000703269"/>
    </source>
</evidence>
<organism evidence="4 5">
    <name type="scientific">Phanerochaete sordida</name>
    <dbReference type="NCBI Taxonomy" id="48140"/>
    <lineage>
        <taxon>Eukaryota</taxon>
        <taxon>Fungi</taxon>
        <taxon>Dikarya</taxon>
        <taxon>Basidiomycota</taxon>
        <taxon>Agaricomycotina</taxon>
        <taxon>Agaricomycetes</taxon>
        <taxon>Polyporales</taxon>
        <taxon>Phanerochaetaceae</taxon>
        <taxon>Phanerochaete</taxon>
    </lineage>
</organism>
<dbReference type="AlphaFoldDB" id="A0A9P3LEF4"/>
<evidence type="ECO:0000313" key="4">
    <source>
        <dbReference type="EMBL" id="GJE92471.1"/>
    </source>
</evidence>
<keyword evidence="5" id="KW-1185">Reference proteome</keyword>
<reference evidence="4 5" key="1">
    <citation type="submission" date="2021-08" db="EMBL/GenBank/DDBJ databases">
        <title>Draft Genome Sequence of Phanerochaete sordida strain YK-624.</title>
        <authorList>
            <person name="Mori T."/>
            <person name="Dohra H."/>
            <person name="Suzuki T."/>
            <person name="Kawagishi H."/>
            <person name="Hirai H."/>
        </authorList>
    </citation>
    <scope>NUCLEOTIDE SEQUENCE [LARGE SCALE GENOMIC DNA]</scope>
    <source>
        <strain evidence="4 5">YK-624</strain>
    </source>
</reference>
<accession>A0A9P3LEF4</accession>
<protein>
    <submittedName>
        <fullName evidence="4">Proline-specific peptidase</fullName>
    </submittedName>
</protein>
<dbReference type="NCBIfam" id="TIGR01250">
    <property type="entry name" value="pro_imino_pep_2"/>
    <property type="match status" value="1"/>
</dbReference>
<dbReference type="OrthoDB" id="190201at2759"/>
<dbReference type="Proteomes" id="UP000703269">
    <property type="component" value="Unassembled WGS sequence"/>
</dbReference>
<dbReference type="InterPro" id="IPR005945">
    <property type="entry name" value="Pro_imino_pep"/>
</dbReference>
<evidence type="ECO:0000256" key="1">
    <source>
        <dbReference type="ARBA" id="ARBA00010088"/>
    </source>
</evidence>
<dbReference type="InterPro" id="IPR000073">
    <property type="entry name" value="AB_hydrolase_1"/>
</dbReference>
<keyword evidence="2" id="KW-0378">Hydrolase</keyword>
<gene>
    <name evidence="4" type="ORF">PsYK624_086250</name>
</gene>
<sequence>MTESTGHVTWTYKGEELQTWYKVVGDLHSFPTPVIALHGGPGMPHIMETHDTLHTAHGIPVVIYDQVGCGRSTRLGGKPADFFAFELWFAELDALLAHLRVASRFALVGHSWGGALAAEYTAARQPAGLRALVVVGMPGDLQVWTRCARRLLTAGWPDKLAYLERCEEEGKLDDAEYRAVYGEYFQKHMISVTPWPKPFADGISAMLEDPTVPGHLMGPYKLKVSGTLRDWKIARNAPKIHVPTLLVSGINDQAQEETMRPWFNGIPKIKWVVFAHSCHVPFFEEPDRYFDIVANFVRDLQ</sequence>
<dbReference type="InterPro" id="IPR002410">
    <property type="entry name" value="Peptidase_S33"/>
</dbReference>
<dbReference type="PRINTS" id="PR00793">
    <property type="entry name" value="PROAMNOPTASE"/>
</dbReference>
<dbReference type="PIRSF" id="PIRSF005539">
    <property type="entry name" value="Pept_S33_TRI_F1"/>
    <property type="match status" value="1"/>
</dbReference>
<comment type="similarity">
    <text evidence="1">Belongs to the peptidase S33 family.</text>
</comment>
<comment type="caution">
    <text evidence="4">The sequence shown here is derived from an EMBL/GenBank/DDBJ whole genome shotgun (WGS) entry which is preliminary data.</text>
</comment>
<dbReference type="PANTHER" id="PTHR43194:SF2">
    <property type="entry name" value="PEROXISOMAL MEMBRANE PROTEIN LPX1"/>
    <property type="match status" value="1"/>
</dbReference>
<dbReference type="SUPFAM" id="SSF53474">
    <property type="entry name" value="alpha/beta-Hydrolases"/>
    <property type="match status" value="1"/>
</dbReference>
<dbReference type="Gene3D" id="3.40.50.1820">
    <property type="entry name" value="alpha/beta hydrolase"/>
    <property type="match status" value="1"/>
</dbReference>
<dbReference type="InterPro" id="IPR029058">
    <property type="entry name" value="AB_hydrolase_fold"/>
</dbReference>
<dbReference type="GO" id="GO:0008233">
    <property type="term" value="F:peptidase activity"/>
    <property type="evidence" value="ECO:0007669"/>
    <property type="project" value="InterPro"/>
</dbReference>